<dbReference type="Proteomes" id="UP001208689">
    <property type="component" value="Chromosome"/>
</dbReference>
<evidence type="ECO:0000313" key="3">
    <source>
        <dbReference type="Proteomes" id="UP001208689"/>
    </source>
</evidence>
<keyword evidence="3" id="KW-1185">Reference proteome</keyword>
<gene>
    <name evidence="2" type="ORF">NEF87_003029</name>
</gene>
<evidence type="ECO:0008006" key="4">
    <source>
        <dbReference type="Google" id="ProtNLM"/>
    </source>
</evidence>
<accession>A0ABY6HW03</accession>
<keyword evidence="1" id="KW-0812">Transmembrane</keyword>
<feature type="transmembrane region" description="Helical" evidence="1">
    <location>
        <begin position="93"/>
        <end position="118"/>
    </location>
</feature>
<dbReference type="EMBL" id="CP104013">
    <property type="protein sequence ID" value="UYP46744.1"/>
    <property type="molecule type" value="Genomic_DNA"/>
</dbReference>
<keyword evidence="1" id="KW-1133">Transmembrane helix</keyword>
<feature type="transmembrane region" description="Helical" evidence="1">
    <location>
        <begin position="33"/>
        <end position="55"/>
    </location>
</feature>
<feature type="transmembrane region" description="Helical" evidence="1">
    <location>
        <begin position="7"/>
        <end position="27"/>
    </location>
</feature>
<organism evidence="2 3">
    <name type="scientific">Candidatus Lokiarchaeum ossiferum</name>
    <dbReference type="NCBI Taxonomy" id="2951803"/>
    <lineage>
        <taxon>Archaea</taxon>
        <taxon>Promethearchaeati</taxon>
        <taxon>Promethearchaeota</taxon>
        <taxon>Promethearchaeia</taxon>
        <taxon>Promethearchaeales</taxon>
        <taxon>Promethearchaeaceae</taxon>
        <taxon>Candidatus Lokiarchaeum</taxon>
    </lineage>
</organism>
<feature type="transmembrane region" description="Helical" evidence="1">
    <location>
        <begin position="67"/>
        <end position="87"/>
    </location>
</feature>
<reference evidence="2" key="1">
    <citation type="submission" date="2022-09" db="EMBL/GenBank/DDBJ databases">
        <title>Actin cytoskeleton and complex cell architecture in an #Asgard archaeon.</title>
        <authorList>
            <person name="Ponce Toledo R.I."/>
            <person name="Schleper C."/>
            <person name="Rodrigues Oliveira T."/>
            <person name="Wollweber F."/>
            <person name="Xu J."/>
            <person name="Rittmann S."/>
            <person name="Klingl A."/>
            <person name="Pilhofer M."/>
        </authorList>
    </citation>
    <scope>NUCLEOTIDE SEQUENCE</scope>
    <source>
        <strain evidence="2">B-35</strain>
    </source>
</reference>
<proteinExistence type="predicted"/>
<evidence type="ECO:0000313" key="2">
    <source>
        <dbReference type="EMBL" id="UYP46744.1"/>
    </source>
</evidence>
<evidence type="ECO:0000256" key="1">
    <source>
        <dbReference type="SAM" id="Phobius"/>
    </source>
</evidence>
<name>A0ABY6HW03_9ARCH</name>
<sequence>MGFNIGRALIVGFLYYIFSIIIIFPLTPIFPDFIILVWWMTEMFFVFLLSNYIYFRKSSNTKGIDGIYLGLFLIVLTFIFDILFYIFVMGEGWLYLLHWAHGIRYIILIIVPFLTALLNNQSYYY</sequence>
<protein>
    <recommendedName>
        <fullName evidence="4">Histidine kinase N-terminal 7TM region domain-containing protein</fullName>
    </recommendedName>
</protein>
<keyword evidence="1" id="KW-0472">Membrane</keyword>